<proteinExistence type="predicted"/>
<dbReference type="Proteomes" id="UP000235392">
    <property type="component" value="Unassembled WGS sequence"/>
</dbReference>
<gene>
    <name evidence="1" type="ORF">PCASD_07535</name>
</gene>
<dbReference type="EMBL" id="PGCI01000068">
    <property type="protein sequence ID" value="PLW43434.1"/>
    <property type="molecule type" value="Genomic_DNA"/>
</dbReference>
<comment type="caution">
    <text evidence="1">The sequence shown here is derived from an EMBL/GenBank/DDBJ whole genome shotgun (WGS) entry which is preliminary data.</text>
</comment>
<dbReference type="AlphaFoldDB" id="A0A2N5V0C6"/>
<name>A0A2N5V0C6_9BASI</name>
<accession>A0A2N5V0C6</accession>
<organism evidence="1 2">
    <name type="scientific">Puccinia coronata f. sp. avenae</name>
    <dbReference type="NCBI Taxonomy" id="200324"/>
    <lineage>
        <taxon>Eukaryota</taxon>
        <taxon>Fungi</taxon>
        <taxon>Dikarya</taxon>
        <taxon>Basidiomycota</taxon>
        <taxon>Pucciniomycotina</taxon>
        <taxon>Pucciniomycetes</taxon>
        <taxon>Pucciniales</taxon>
        <taxon>Pucciniaceae</taxon>
        <taxon>Puccinia</taxon>
    </lineage>
</organism>
<sequence>MKITGFDLITSLIRISAIIAGEPTRISKGDWVFERPESELTFHEALWDREAYAGFTSHMEPIGGGGYSMSVTNGQRENEILLTNNRNGEQTYRMHDPSRVDAPWLLMKMAPKDRHEIDVIGKKVLLAISLQ</sequence>
<reference evidence="1 2" key="1">
    <citation type="submission" date="2017-11" db="EMBL/GenBank/DDBJ databases">
        <title>De novo assembly and phasing of dikaryotic genomes from two isolates of Puccinia coronata f. sp. avenae, the causal agent of oat crown rust.</title>
        <authorList>
            <person name="Miller M.E."/>
            <person name="Zhang Y."/>
            <person name="Omidvar V."/>
            <person name="Sperschneider J."/>
            <person name="Schwessinger B."/>
            <person name="Raley C."/>
            <person name="Palmer J.M."/>
            <person name="Garnica D."/>
            <person name="Upadhyaya N."/>
            <person name="Rathjen J."/>
            <person name="Taylor J.M."/>
            <person name="Park R.F."/>
            <person name="Dodds P.N."/>
            <person name="Hirsch C.D."/>
            <person name="Kianian S.F."/>
            <person name="Figueroa M."/>
        </authorList>
    </citation>
    <scope>NUCLEOTIDE SEQUENCE [LARGE SCALE GENOMIC DNA]</scope>
    <source>
        <strain evidence="1">12SD80</strain>
    </source>
</reference>
<evidence type="ECO:0000313" key="1">
    <source>
        <dbReference type="EMBL" id="PLW43434.1"/>
    </source>
</evidence>
<protein>
    <submittedName>
        <fullName evidence="1">Uncharacterized protein</fullName>
    </submittedName>
</protein>
<evidence type="ECO:0000313" key="2">
    <source>
        <dbReference type="Proteomes" id="UP000235392"/>
    </source>
</evidence>